<comment type="similarity">
    <text evidence="1">Belongs to the UPF0213 family.</text>
</comment>
<evidence type="ECO:0000256" key="1">
    <source>
        <dbReference type="ARBA" id="ARBA00007435"/>
    </source>
</evidence>
<keyword evidence="4" id="KW-0378">Hydrolase</keyword>
<dbReference type="SUPFAM" id="SSF82771">
    <property type="entry name" value="GIY-YIG endonuclease"/>
    <property type="match status" value="1"/>
</dbReference>
<dbReference type="CDD" id="cd10456">
    <property type="entry name" value="GIY-YIG_UPF0213"/>
    <property type="match status" value="1"/>
</dbReference>
<dbReference type="RefSeq" id="WP_183567643.1">
    <property type="nucleotide sequence ID" value="NZ_JACHOP010000005.1"/>
</dbReference>
<dbReference type="InterPro" id="IPR050190">
    <property type="entry name" value="UPF0213_domain"/>
</dbReference>
<sequence>MPAFVYMLRCADGSYYVGSSRGESLEKRVGEHQAGTFAGYTSSRRPVMLVWSEPFERFDEAVACERRLKGWSRAKKEALIRGDWDGLQAAAKRLGAQRAADPSLSRPTQMPHPEVPASAGLEGGLQKSR</sequence>
<feature type="region of interest" description="Disordered" evidence="2">
    <location>
        <begin position="93"/>
        <end position="129"/>
    </location>
</feature>
<evidence type="ECO:0000313" key="5">
    <source>
        <dbReference type="Proteomes" id="UP000583454"/>
    </source>
</evidence>
<feature type="domain" description="GIY-YIG" evidence="3">
    <location>
        <begin position="1"/>
        <end position="78"/>
    </location>
</feature>
<evidence type="ECO:0000313" key="4">
    <source>
        <dbReference type="EMBL" id="MBB5756934.1"/>
    </source>
</evidence>
<dbReference type="EMBL" id="JACHOP010000005">
    <property type="protein sequence ID" value="MBB5756934.1"/>
    <property type="molecule type" value="Genomic_DNA"/>
</dbReference>
<protein>
    <submittedName>
        <fullName evidence="4">Putative endonuclease</fullName>
    </submittedName>
</protein>
<keyword evidence="4" id="KW-0255">Endonuclease</keyword>
<comment type="caution">
    <text evidence="4">The sequence shown here is derived from an EMBL/GenBank/DDBJ whole genome shotgun (WGS) entry which is preliminary data.</text>
</comment>
<name>A0A840ZIB3_9HYPH</name>
<gene>
    <name evidence="4" type="ORF">HNR00_001642</name>
</gene>
<dbReference type="AlphaFoldDB" id="A0A840ZIB3"/>
<keyword evidence="4" id="KW-0540">Nuclease</keyword>
<dbReference type="GO" id="GO:0004519">
    <property type="term" value="F:endonuclease activity"/>
    <property type="evidence" value="ECO:0007669"/>
    <property type="project" value="UniProtKB-KW"/>
</dbReference>
<evidence type="ECO:0000256" key="2">
    <source>
        <dbReference type="SAM" id="MobiDB-lite"/>
    </source>
</evidence>
<reference evidence="4 5" key="1">
    <citation type="submission" date="2020-08" db="EMBL/GenBank/DDBJ databases">
        <title>Genomic Encyclopedia of Type Strains, Phase IV (KMG-IV): sequencing the most valuable type-strain genomes for metagenomic binning, comparative biology and taxonomic classification.</title>
        <authorList>
            <person name="Goeker M."/>
        </authorList>
    </citation>
    <scope>NUCLEOTIDE SEQUENCE [LARGE SCALE GENOMIC DNA]</scope>
    <source>
        <strain evidence="4 5">DSM 2163</strain>
    </source>
</reference>
<dbReference type="PANTHER" id="PTHR34477:SF1">
    <property type="entry name" value="UPF0213 PROTEIN YHBQ"/>
    <property type="match status" value="1"/>
</dbReference>
<dbReference type="Gene3D" id="3.40.1440.10">
    <property type="entry name" value="GIY-YIG endonuclease"/>
    <property type="match status" value="1"/>
</dbReference>
<dbReference type="PROSITE" id="PS50164">
    <property type="entry name" value="GIY_YIG"/>
    <property type="match status" value="1"/>
</dbReference>
<dbReference type="InterPro" id="IPR000305">
    <property type="entry name" value="GIY-YIG_endonuc"/>
</dbReference>
<proteinExistence type="inferred from homology"/>
<dbReference type="InterPro" id="IPR035901">
    <property type="entry name" value="GIY-YIG_endonuc_sf"/>
</dbReference>
<evidence type="ECO:0000259" key="3">
    <source>
        <dbReference type="PROSITE" id="PS50164"/>
    </source>
</evidence>
<dbReference type="Pfam" id="PF01541">
    <property type="entry name" value="GIY-YIG"/>
    <property type="match status" value="1"/>
</dbReference>
<dbReference type="PANTHER" id="PTHR34477">
    <property type="entry name" value="UPF0213 PROTEIN YHBQ"/>
    <property type="match status" value="1"/>
</dbReference>
<keyword evidence="5" id="KW-1185">Reference proteome</keyword>
<dbReference type="Proteomes" id="UP000583454">
    <property type="component" value="Unassembled WGS sequence"/>
</dbReference>
<accession>A0A840ZIB3</accession>
<organism evidence="4 5">
    <name type="scientific">Methylorubrum rhodinum</name>
    <dbReference type="NCBI Taxonomy" id="29428"/>
    <lineage>
        <taxon>Bacteria</taxon>
        <taxon>Pseudomonadati</taxon>
        <taxon>Pseudomonadota</taxon>
        <taxon>Alphaproteobacteria</taxon>
        <taxon>Hyphomicrobiales</taxon>
        <taxon>Methylobacteriaceae</taxon>
        <taxon>Methylorubrum</taxon>
    </lineage>
</organism>